<protein>
    <recommendedName>
        <fullName evidence="3">JmjC domain-containing protein</fullName>
    </recommendedName>
</protein>
<keyword evidence="1" id="KW-0175">Coiled coil</keyword>
<dbReference type="AlphaFoldDB" id="A0AAD2HNS1"/>
<evidence type="ECO:0000259" key="3">
    <source>
        <dbReference type="PROSITE" id="PS51184"/>
    </source>
</evidence>
<organism evidence="4 5">
    <name type="scientific">Mycena citricolor</name>
    <dbReference type="NCBI Taxonomy" id="2018698"/>
    <lineage>
        <taxon>Eukaryota</taxon>
        <taxon>Fungi</taxon>
        <taxon>Dikarya</taxon>
        <taxon>Basidiomycota</taxon>
        <taxon>Agaricomycotina</taxon>
        <taxon>Agaricomycetes</taxon>
        <taxon>Agaricomycetidae</taxon>
        <taxon>Agaricales</taxon>
        <taxon>Marasmiineae</taxon>
        <taxon>Mycenaceae</taxon>
        <taxon>Mycena</taxon>
    </lineage>
</organism>
<dbReference type="Proteomes" id="UP001295794">
    <property type="component" value="Unassembled WGS sequence"/>
</dbReference>
<dbReference type="InterPro" id="IPR003347">
    <property type="entry name" value="JmjC_dom"/>
</dbReference>
<feature type="compositionally biased region" description="Polar residues" evidence="2">
    <location>
        <begin position="931"/>
        <end position="941"/>
    </location>
</feature>
<comment type="caution">
    <text evidence="4">The sequence shown here is derived from an EMBL/GenBank/DDBJ whole genome shotgun (WGS) entry which is preliminary data.</text>
</comment>
<name>A0AAD2HNS1_9AGAR</name>
<dbReference type="PROSITE" id="PS51184">
    <property type="entry name" value="JMJC"/>
    <property type="match status" value="1"/>
</dbReference>
<dbReference type="Gene3D" id="2.60.120.650">
    <property type="entry name" value="Cupin"/>
    <property type="match status" value="1"/>
</dbReference>
<feature type="region of interest" description="Disordered" evidence="2">
    <location>
        <begin position="864"/>
        <end position="946"/>
    </location>
</feature>
<feature type="coiled-coil region" evidence="1">
    <location>
        <begin position="950"/>
        <end position="977"/>
    </location>
</feature>
<feature type="compositionally biased region" description="Basic and acidic residues" evidence="2">
    <location>
        <begin position="895"/>
        <end position="908"/>
    </location>
</feature>
<dbReference type="Pfam" id="PF02373">
    <property type="entry name" value="JmjC"/>
    <property type="match status" value="1"/>
</dbReference>
<feature type="domain" description="JmjC" evidence="3">
    <location>
        <begin position="221"/>
        <end position="388"/>
    </location>
</feature>
<feature type="region of interest" description="Disordered" evidence="2">
    <location>
        <begin position="988"/>
        <end position="1093"/>
    </location>
</feature>
<evidence type="ECO:0000313" key="4">
    <source>
        <dbReference type="EMBL" id="CAK5277382.1"/>
    </source>
</evidence>
<evidence type="ECO:0000256" key="1">
    <source>
        <dbReference type="SAM" id="Coils"/>
    </source>
</evidence>
<reference evidence="4" key="1">
    <citation type="submission" date="2023-11" db="EMBL/GenBank/DDBJ databases">
        <authorList>
            <person name="De Vega J J."/>
            <person name="De Vega J J."/>
        </authorList>
    </citation>
    <scope>NUCLEOTIDE SEQUENCE</scope>
</reference>
<feature type="region of interest" description="Disordered" evidence="2">
    <location>
        <begin position="613"/>
        <end position="635"/>
    </location>
</feature>
<evidence type="ECO:0000256" key="2">
    <source>
        <dbReference type="SAM" id="MobiDB-lite"/>
    </source>
</evidence>
<keyword evidence="5" id="KW-1185">Reference proteome</keyword>
<evidence type="ECO:0000313" key="5">
    <source>
        <dbReference type="Proteomes" id="UP001295794"/>
    </source>
</evidence>
<dbReference type="SMART" id="SM00558">
    <property type="entry name" value="JmjC"/>
    <property type="match status" value="1"/>
</dbReference>
<accession>A0AAD2HNS1</accession>
<sequence length="1093" mass="123116">MEERRKQLSRNTFKWGDAPGSLNTPAILAASRNNSVGPVRRPETHSAARAPPPLIPPDADFVLCQCNRVEGSERWDRAIMNPPTARKRERTTPRTFSCDGWTLDNLIADHRNFRHIPRIQATASASKSIYQQIQDEKLETDGKPFVVEGLHRLPGWSQDFTPEWLMVERGEENISVRNVHSRIDSNMRMDEFVRGARRAPCFATEGEAERLYGKDVRCPAEWETFLLQGGVVPAEMTPGASSNLLNNLPEDDQPETLMCYLGIGDTFTPCHKDLCASSGQNLMCYTENDGSSFWFMTDTSDALAVAEYFKDKLLQDLDHESHVTSLKELSKAPFPIYVTQQKLGDLVFVPPRSAHQVVNSGGLTIKTSWSRMTLRGLTLGLRFELPLYRRVCRYEVYRVKSTIYHTLKRSISETRTGTTAALLPLLDSIIVEEYSPRHAEMPLHQGSLSCDFCGLDIFQSFFECGEACNVVICPGCYLEGRICKCGDAMIAKQIRPFDELMRVRQQAADSLLDSDLEFDCEAGLLSQEENALFRGALLLQQRRLAVNDEERSCRPSADRSRTHKVPRIENLACVKCHAGTCFAHLLWDLNLHSGEALQEFGKDLTRTHYHNVHKASKQRKKDGVELKKVRKEDPACPPRPWEQLVYLATKYPDPRPVNPKGTKIGFYDLGYWDISEVGRSLAHSVGGLRLTYESQTPDEEVSDIHPLIKSMNSPVTLPLAAPVENPSPVETSSPIKALSPVDSSVSVKAFLLDKTSPPIGRWIMDYVLIPPVPPAPKKTSSWRVSLKERDQVLLKDRLPPREERSRERFEPAADISVDRSVDSKAGHGLAPAAPVIRKKVNTNLHFQRHDRSLVDACNEASLQNNAYNGRATPNRYDTPDRYNMPNRQDAPDQSVENRQDTPERYDKSYRKRKAATTHGTSSKRLQVEPAQASSSSVTGWSEPTGKGDDLAALKNAYEELYDEHQRALEELKELRNLPNLAYSITAGVSSALQHGPPRRPRPGYPPMMDVSSPPSRASRGRGYTRGRVYQPGHHRQHRHFEHGSQGQHVTPQRLERASWPQTEPVHSPSLRSRTSYQPESSPADGYEERGDWD</sequence>
<feature type="compositionally biased region" description="Polar residues" evidence="2">
    <location>
        <begin position="1069"/>
        <end position="1080"/>
    </location>
</feature>
<feature type="compositionally biased region" description="Basic and acidic residues" evidence="2">
    <location>
        <begin position="621"/>
        <end position="634"/>
    </location>
</feature>
<proteinExistence type="predicted"/>
<dbReference type="SUPFAM" id="SSF51197">
    <property type="entry name" value="Clavaminate synthase-like"/>
    <property type="match status" value="1"/>
</dbReference>
<dbReference type="EMBL" id="CAVNYO010000419">
    <property type="protein sequence ID" value="CAK5277382.1"/>
    <property type="molecule type" value="Genomic_DNA"/>
</dbReference>
<gene>
    <name evidence="4" type="ORF">MYCIT1_LOCUS26376</name>
</gene>
<feature type="region of interest" description="Disordered" evidence="2">
    <location>
        <begin position="1"/>
        <end position="54"/>
    </location>
</feature>